<accession>A0A4S2JAP1</accession>
<reference evidence="2 3" key="1">
    <citation type="journal article" date="2019" name="Philos. Trans. R. Soc. Lond., B, Biol. Sci.">
        <title>Ant behaviour and brain gene expression of defending hosts depend on the ecological success of the intruding social parasite.</title>
        <authorList>
            <person name="Kaur R."/>
            <person name="Stoldt M."/>
            <person name="Jongepier E."/>
            <person name="Feldmeyer B."/>
            <person name="Menzel F."/>
            <person name="Bornberg-Bauer E."/>
            <person name="Foitzik S."/>
        </authorList>
    </citation>
    <scope>NUCLEOTIDE SEQUENCE [LARGE SCALE GENOMIC DNA]</scope>
    <source>
        <tissue evidence="2">Whole body</tissue>
    </source>
</reference>
<protein>
    <submittedName>
        <fullName evidence="2">Uncharacterized protein</fullName>
    </submittedName>
</protein>
<feature type="region of interest" description="Disordered" evidence="1">
    <location>
        <begin position="58"/>
        <end position="93"/>
    </location>
</feature>
<name>A0A4S2JAP1_9HYME</name>
<sequence length="105" mass="12393">MTHLRRSNYKVNKRTNRGARKCLFYSLGIIERRRRSGPKREPTGVCQPMDRSILHPKEVCGLHHGNGRYGERKREKEKEKPRASDSTEDDDDLRCEPFFSHCYSE</sequence>
<feature type="compositionally biased region" description="Basic and acidic residues" evidence="1">
    <location>
        <begin position="69"/>
        <end position="85"/>
    </location>
</feature>
<evidence type="ECO:0000256" key="1">
    <source>
        <dbReference type="SAM" id="MobiDB-lite"/>
    </source>
</evidence>
<keyword evidence="3" id="KW-1185">Reference proteome</keyword>
<evidence type="ECO:0000313" key="2">
    <source>
        <dbReference type="EMBL" id="TGZ32026.1"/>
    </source>
</evidence>
<evidence type="ECO:0000313" key="3">
    <source>
        <dbReference type="Proteomes" id="UP000310200"/>
    </source>
</evidence>
<dbReference type="AlphaFoldDB" id="A0A4S2JAP1"/>
<comment type="caution">
    <text evidence="2">The sequence shown here is derived from an EMBL/GenBank/DDBJ whole genome shotgun (WGS) entry which is preliminary data.</text>
</comment>
<proteinExistence type="predicted"/>
<dbReference type="Proteomes" id="UP000310200">
    <property type="component" value="Unassembled WGS sequence"/>
</dbReference>
<gene>
    <name evidence="2" type="ORF">DBV15_03783</name>
</gene>
<organism evidence="2 3">
    <name type="scientific">Temnothorax longispinosus</name>
    <dbReference type="NCBI Taxonomy" id="300112"/>
    <lineage>
        <taxon>Eukaryota</taxon>
        <taxon>Metazoa</taxon>
        <taxon>Ecdysozoa</taxon>
        <taxon>Arthropoda</taxon>
        <taxon>Hexapoda</taxon>
        <taxon>Insecta</taxon>
        <taxon>Pterygota</taxon>
        <taxon>Neoptera</taxon>
        <taxon>Endopterygota</taxon>
        <taxon>Hymenoptera</taxon>
        <taxon>Apocrita</taxon>
        <taxon>Aculeata</taxon>
        <taxon>Formicoidea</taxon>
        <taxon>Formicidae</taxon>
        <taxon>Myrmicinae</taxon>
        <taxon>Temnothorax</taxon>
    </lineage>
</organism>
<dbReference type="EMBL" id="QBLH01003970">
    <property type="protein sequence ID" value="TGZ32026.1"/>
    <property type="molecule type" value="Genomic_DNA"/>
</dbReference>